<dbReference type="PANTHER" id="PTHR11496:SF83">
    <property type="entry name" value="HYDROXYACID-OXOACID TRANSHYDROGENASE, MITOCHONDRIAL"/>
    <property type="match status" value="1"/>
</dbReference>
<dbReference type="InterPro" id="IPR001670">
    <property type="entry name" value="ADH_Fe/GldA"/>
</dbReference>
<keyword evidence="5" id="KW-1185">Reference proteome</keyword>
<dbReference type="Pfam" id="PF25137">
    <property type="entry name" value="ADH_Fe_C"/>
    <property type="match status" value="1"/>
</dbReference>
<feature type="domain" description="Alcohol dehydrogenase iron-type/glycerol dehydrogenase GldA" evidence="2">
    <location>
        <begin position="30"/>
        <end position="187"/>
    </location>
</feature>
<protein>
    <submittedName>
        <fullName evidence="4">Phosphonoacetaldehyde reductase</fullName>
        <ecNumber evidence="4">1.1.1.309</ecNumber>
    </submittedName>
</protein>
<dbReference type="AlphaFoldDB" id="A0A5C5V7R3"/>
<evidence type="ECO:0000256" key="1">
    <source>
        <dbReference type="ARBA" id="ARBA00023002"/>
    </source>
</evidence>
<keyword evidence="1 4" id="KW-0560">Oxidoreductase</keyword>
<comment type="caution">
    <text evidence="4">The sequence shown here is derived from an EMBL/GenBank/DDBJ whole genome shotgun (WGS) entry which is preliminary data.</text>
</comment>
<dbReference type="InterPro" id="IPR039697">
    <property type="entry name" value="Alcohol_dehydrogenase_Fe"/>
</dbReference>
<dbReference type="GO" id="GO:0046872">
    <property type="term" value="F:metal ion binding"/>
    <property type="evidence" value="ECO:0007669"/>
    <property type="project" value="InterPro"/>
</dbReference>
<dbReference type="EC" id="1.1.1.309" evidence="4"/>
<dbReference type="Gene3D" id="3.40.50.1970">
    <property type="match status" value="1"/>
</dbReference>
<sequence length="401" mass="41165">MTSDAFPVTFRDLAPQTQQLLAASGQRVADSLGSLATMLRCLGARSVLLVVDETAARAAGAETLLRQGFSTVDCLTFNRFSPNPKLTDATAAVEAARQSGADAVVAVGGGSCIDVAKLAALGARLPAEVGLLQAGDCPTDVRPLPLIACPTTSGSGSEATHFAVAYAEGRKRSIAHPGVRPSNVILDARLVQAMPARLAATSGLDALSQSLEAMWAAGSTPASDAYASEAARLIVGAIEPSVREGRPDARRAMMLGAHLAGQAINLSKTTAAHAMSYPLTSLHGVPHGHAVALFLGWVGAANGALDEADCQHPLGAEHVRRAVAAAAAQLGSSVERFPLAVADLLKRLGLASSLQEAGVPAHGLATLLDLIDPVRLGNNPRRLSRERLGEILELAHRGAAG</sequence>
<dbReference type="PROSITE" id="PS00913">
    <property type="entry name" value="ADH_IRON_1"/>
    <property type="match status" value="1"/>
</dbReference>
<dbReference type="Pfam" id="PF00465">
    <property type="entry name" value="Fe-ADH"/>
    <property type="match status" value="1"/>
</dbReference>
<accession>A0A5C5V7R3</accession>
<proteinExistence type="predicted"/>
<evidence type="ECO:0000259" key="3">
    <source>
        <dbReference type="Pfam" id="PF25137"/>
    </source>
</evidence>
<dbReference type="RefSeq" id="WP_146566733.1">
    <property type="nucleotide sequence ID" value="NZ_SIHJ01000002.1"/>
</dbReference>
<dbReference type="PANTHER" id="PTHR11496">
    <property type="entry name" value="ALCOHOL DEHYDROGENASE"/>
    <property type="match status" value="1"/>
</dbReference>
<dbReference type="EMBL" id="SIHJ01000002">
    <property type="protein sequence ID" value="TWT33805.1"/>
    <property type="molecule type" value="Genomic_DNA"/>
</dbReference>
<gene>
    <name evidence="4" type="primary">phpC</name>
    <name evidence="4" type="ORF">KOR34_36390</name>
</gene>
<dbReference type="GO" id="GO:0004022">
    <property type="term" value="F:alcohol dehydrogenase (NAD+) activity"/>
    <property type="evidence" value="ECO:0007669"/>
    <property type="project" value="TreeGrafter"/>
</dbReference>
<dbReference type="InterPro" id="IPR018211">
    <property type="entry name" value="ADH_Fe_CS"/>
</dbReference>
<dbReference type="CDD" id="cd08182">
    <property type="entry name" value="HEPD"/>
    <property type="match status" value="1"/>
</dbReference>
<evidence type="ECO:0000259" key="2">
    <source>
        <dbReference type="Pfam" id="PF00465"/>
    </source>
</evidence>
<evidence type="ECO:0000313" key="5">
    <source>
        <dbReference type="Proteomes" id="UP000316714"/>
    </source>
</evidence>
<dbReference type="Gene3D" id="1.20.1090.10">
    <property type="entry name" value="Dehydroquinate synthase-like - alpha domain"/>
    <property type="match status" value="1"/>
</dbReference>
<name>A0A5C5V7R3_9BACT</name>
<organism evidence="4 5">
    <name type="scientific">Posidoniimonas corsicana</name>
    <dbReference type="NCBI Taxonomy" id="1938618"/>
    <lineage>
        <taxon>Bacteria</taxon>
        <taxon>Pseudomonadati</taxon>
        <taxon>Planctomycetota</taxon>
        <taxon>Planctomycetia</taxon>
        <taxon>Pirellulales</taxon>
        <taxon>Lacipirellulaceae</taxon>
        <taxon>Posidoniimonas</taxon>
    </lineage>
</organism>
<dbReference type="InterPro" id="IPR056798">
    <property type="entry name" value="ADH_Fe_C"/>
</dbReference>
<dbReference type="OrthoDB" id="9804734at2"/>
<feature type="domain" description="Fe-containing alcohol dehydrogenase-like C-terminal" evidence="3">
    <location>
        <begin position="200"/>
        <end position="393"/>
    </location>
</feature>
<dbReference type="GO" id="GO:0017000">
    <property type="term" value="P:antibiotic biosynthetic process"/>
    <property type="evidence" value="ECO:0007669"/>
    <property type="project" value="InterPro"/>
</dbReference>
<dbReference type="Proteomes" id="UP000316714">
    <property type="component" value="Unassembled WGS sequence"/>
</dbReference>
<evidence type="ECO:0000313" key="4">
    <source>
        <dbReference type="EMBL" id="TWT33805.1"/>
    </source>
</evidence>
<dbReference type="SUPFAM" id="SSF56796">
    <property type="entry name" value="Dehydroquinate synthase-like"/>
    <property type="match status" value="1"/>
</dbReference>
<reference evidence="4 5" key="1">
    <citation type="submission" date="2019-02" db="EMBL/GenBank/DDBJ databases">
        <title>Deep-cultivation of Planctomycetes and their phenomic and genomic characterization uncovers novel biology.</title>
        <authorList>
            <person name="Wiegand S."/>
            <person name="Jogler M."/>
            <person name="Boedeker C."/>
            <person name="Pinto D."/>
            <person name="Vollmers J."/>
            <person name="Rivas-Marin E."/>
            <person name="Kohn T."/>
            <person name="Peeters S.H."/>
            <person name="Heuer A."/>
            <person name="Rast P."/>
            <person name="Oberbeckmann S."/>
            <person name="Bunk B."/>
            <person name="Jeske O."/>
            <person name="Meyerdierks A."/>
            <person name="Storesund J.E."/>
            <person name="Kallscheuer N."/>
            <person name="Luecker S."/>
            <person name="Lage O.M."/>
            <person name="Pohl T."/>
            <person name="Merkel B.J."/>
            <person name="Hornburger P."/>
            <person name="Mueller R.-W."/>
            <person name="Bruemmer F."/>
            <person name="Labrenz M."/>
            <person name="Spormann A.M."/>
            <person name="Op Den Camp H."/>
            <person name="Overmann J."/>
            <person name="Amann R."/>
            <person name="Jetten M.S.M."/>
            <person name="Mascher T."/>
            <person name="Medema M.H."/>
            <person name="Devos D.P."/>
            <person name="Kaster A.-K."/>
            <person name="Ovreas L."/>
            <person name="Rohde M."/>
            <person name="Galperin M.Y."/>
            <person name="Jogler C."/>
        </authorList>
    </citation>
    <scope>NUCLEOTIDE SEQUENCE [LARGE SCALE GENOMIC DNA]</scope>
    <source>
        <strain evidence="4 5">KOR34</strain>
    </source>
</reference>
<dbReference type="InterPro" id="IPR035873">
    <property type="entry name" value="PhpC"/>
</dbReference>